<dbReference type="Proteomes" id="UP000077856">
    <property type="component" value="Chromosome"/>
</dbReference>
<dbReference type="eggNOG" id="COG2072">
    <property type="taxonomic scope" value="Bacteria"/>
</dbReference>
<accession>A0A160MBZ0</accession>
<reference evidence="2 3" key="1">
    <citation type="submission" date="2016-04" db="EMBL/GenBank/DDBJ databases">
        <title>Complete genome sequence of Bacillus oceanisediminis strain 2691.</title>
        <authorList>
            <person name="Jeong H."/>
            <person name="Kim H.J."/>
            <person name="Lee D.-W."/>
        </authorList>
    </citation>
    <scope>NUCLEOTIDE SEQUENCE [LARGE SCALE GENOMIC DNA]</scope>
    <source>
        <strain evidence="2 3">2691</strain>
    </source>
</reference>
<evidence type="ECO:0000313" key="3">
    <source>
        <dbReference type="Proteomes" id="UP000077856"/>
    </source>
</evidence>
<protein>
    <recommendedName>
        <fullName evidence="1">FAD-dependent urate hydroxylase HpyO/Asp monooxygenase CreE-like FAD/NAD(P)-binding domain-containing protein</fullName>
    </recommendedName>
</protein>
<sequence length="388" mass="43874">MVYDWIVVGGGIQGSTIAAFLVKNNKVSTDKLRIIDPHVRPLFKWTTSTDRIGMKFLRSPFVHHLDVDPFSLRSYAAKHQWKKSEFYGVYKRPSLEMFNEHSQTLLHDLGLGASWHQGYVNGLDREGNYWIVNTAGEERLKAKRVVLALSINDQLHVPEWADSIKQEWHGMFHIFDDSADFSKLRMPVAVIGGGITAAHTVIKLSALYSGQVTLIKRHPFKVCDFDSDPGWLGPKYQKSYQRITDYSERREVIKKARNRGSLPSELFHKLRKLENEQTIKVADGEVTSVKQGENKELILSVDTQEVKVQSIVFATGFRPSRPGGSWLEKAIETFGLPCAKCGYPIVSQSLEWCRHLYVTGPLAELEIGPIARNISGARQAAERIVQSI</sequence>
<dbReference type="RefSeq" id="WP_019383408.1">
    <property type="nucleotide sequence ID" value="NZ_CP015506.1"/>
</dbReference>
<proteinExistence type="predicted"/>
<evidence type="ECO:0000313" key="2">
    <source>
        <dbReference type="EMBL" id="AND40392.1"/>
    </source>
</evidence>
<dbReference type="InterPro" id="IPR038732">
    <property type="entry name" value="HpyO/CreE_NAD-binding"/>
</dbReference>
<dbReference type="Gene3D" id="3.50.50.60">
    <property type="entry name" value="FAD/NAD(P)-binding domain"/>
    <property type="match status" value="1"/>
</dbReference>
<dbReference type="SUPFAM" id="SSF51905">
    <property type="entry name" value="FAD/NAD(P)-binding domain"/>
    <property type="match status" value="2"/>
</dbReference>
<dbReference type="PANTHER" id="PTHR38663">
    <property type="match status" value="1"/>
</dbReference>
<dbReference type="AlphaFoldDB" id="A0A160MBZ0"/>
<dbReference type="EMBL" id="CP015506">
    <property type="protein sequence ID" value="AND40392.1"/>
    <property type="molecule type" value="Genomic_DNA"/>
</dbReference>
<gene>
    <name evidence="2" type="ORF">A361_14940</name>
</gene>
<name>A0A160MBZ0_9BACI</name>
<dbReference type="KEGG" id="bon:A361_14940"/>
<dbReference type="InterPro" id="IPR036188">
    <property type="entry name" value="FAD/NAD-bd_sf"/>
</dbReference>
<feature type="domain" description="FAD-dependent urate hydroxylase HpyO/Asp monooxygenase CreE-like FAD/NAD(P)-binding" evidence="1">
    <location>
        <begin position="7"/>
        <end position="150"/>
    </location>
</feature>
<dbReference type="STRING" id="1196031.A361_14940"/>
<evidence type="ECO:0000259" key="1">
    <source>
        <dbReference type="Pfam" id="PF13454"/>
    </source>
</evidence>
<dbReference type="Pfam" id="PF13454">
    <property type="entry name" value="NAD_binding_9"/>
    <property type="match status" value="1"/>
</dbReference>
<dbReference type="PANTHER" id="PTHR38663:SF1">
    <property type="entry name" value="L-ORNITHINE N(5)-MONOOXYGENASE"/>
    <property type="match status" value="1"/>
</dbReference>
<organism evidence="2 3">
    <name type="scientific">Cytobacillus oceanisediminis 2691</name>
    <dbReference type="NCBI Taxonomy" id="1196031"/>
    <lineage>
        <taxon>Bacteria</taxon>
        <taxon>Bacillati</taxon>
        <taxon>Bacillota</taxon>
        <taxon>Bacilli</taxon>
        <taxon>Bacillales</taxon>
        <taxon>Bacillaceae</taxon>
        <taxon>Cytobacillus</taxon>
    </lineage>
</organism>